<evidence type="ECO:0000313" key="5">
    <source>
        <dbReference type="Proteomes" id="UP000272528"/>
    </source>
</evidence>
<name>A0A3Q8X1J7_9BACL</name>
<evidence type="ECO:0000256" key="1">
    <source>
        <dbReference type="ARBA" id="ARBA00023002"/>
    </source>
</evidence>
<dbReference type="AlphaFoldDB" id="A0A3Q8X1J7"/>
<dbReference type="InterPro" id="IPR050463">
    <property type="entry name" value="Gfo/Idh/MocA_oxidrdct_glycsds"/>
</dbReference>
<feature type="domain" description="Gfo/Idh/MocA-like oxidoreductase N-terminal" evidence="2">
    <location>
        <begin position="14"/>
        <end position="149"/>
    </location>
</feature>
<dbReference type="Pfam" id="PF22725">
    <property type="entry name" value="GFO_IDH_MocA_C3"/>
    <property type="match status" value="1"/>
</dbReference>
<reference evidence="5" key="1">
    <citation type="submission" date="2018-12" db="EMBL/GenBank/DDBJ databases">
        <title>Genome sequence of Peanibacillus sp.</title>
        <authorList>
            <person name="Subramani G."/>
            <person name="Srinivasan S."/>
            <person name="Kim M.K."/>
        </authorList>
    </citation>
    <scope>NUCLEOTIDE SEQUENCE [LARGE SCALE GENOMIC DNA]</scope>
    <source>
        <strain evidence="5">18JY67-1</strain>
    </source>
</reference>
<sequence>MSRMNQWNQKSPLRAVVVGCNMGRNQAFALAASEEYELAAVCDLNEETAKKAAADCGALREGKGAAGSSIGVDVGVDVYTDYAAMLAAVQPDVVVIATPNVTHAPFAQLAVDAGVRGIYCEKPMATNLGDARKMVDMCREHGVVLVVGHQRRMSAVYGKMRELIDAGTIGDVRHIRASCAGDLLSDGSHLADSMLYLLHHREVRWALGQICRKEPVSPEEAAANPFAYTGRRYGHAVESGALAMYEFDGGVRGELHCGDMQARGGGYQDIEIVGTAGSIWRRGDGSQPPLLLSDPSAAGGWHAVEVEEERSEDVFAGVFGAMADSIRQGAPHPMDGTIALRGLEMLIAVFESSRLRAKIEFPVMQETFPLDLIIAAEQAAASASAGEEGGVR</sequence>
<dbReference type="Pfam" id="PF01408">
    <property type="entry name" value="GFO_IDH_MocA"/>
    <property type="match status" value="1"/>
</dbReference>
<proteinExistence type="predicted"/>
<keyword evidence="5" id="KW-1185">Reference proteome</keyword>
<evidence type="ECO:0000259" key="2">
    <source>
        <dbReference type="Pfam" id="PF01408"/>
    </source>
</evidence>
<dbReference type="OrthoDB" id="2516106at2"/>
<dbReference type="PANTHER" id="PTHR43818">
    <property type="entry name" value="BCDNA.GH03377"/>
    <property type="match status" value="1"/>
</dbReference>
<evidence type="ECO:0000313" key="4">
    <source>
        <dbReference type="EMBL" id="AZN38261.1"/>
    </source>
</evidence>
<gene>
    <name evidence="4" type="ORF">EJC50_00155</name>
</gene>
<dbReference type="PANTHER" id="PTHR43818:SF11">
    <property type="entry name" value="BCDNA.GH03377"/>
    <property type="match status" value="1"/>
</dbReference>
<dbReference type="Proteomes" id="UP000272528">
    <property type="component" value="Chromosome"/>
</dbReference>
<dbReference type="InterPro" id="IPR036291">
    <property type="entry name" value="NAD(P)-bd_dom_sf"/>
</dbReference>
<dbReference type="InterPro" id="IPR000683">
    <property type="entry name" value="Gfo/Idh/MocA-like_OxRdtase_N"/>
</dbReference>
<dbReference type="InterPro" id="IPR055170">
    <property type="entry name" value="GFO_IDH_MocA-like_dom"/>
</dbReference>
<dbReference type="Gene3D" id="3.30.360.10">
    <property type="entry name" value="Dihydrodipicolinate Reductase, domain 2"/>
    <property type="match status" value="1"/>
</dbReference>
<evidence type="ECO:0000259" key="3">
    <source>
        <dbReference type="Pfam" id="PF22725"/>
    </source>
</evidence>
<protein>
    <submittedName>
        <fullName evidence="4">Gfo/Idh/MocA family oxidoreductase</fullName>
    </submittedName>
</protein>
<dbReference type="EMBL" id="CP034437">
    <property type="protein sequence ID" value="AZN38261.1"/>
    <property type="molecule type" value="Genomic_DNA"/>
</dbReference>
<dbReference type="SUPFAM" id="SSF55347">
    <property type="entry name" value="Glyceraldehyde-3-phosphate dehydrogenase-like, C-terminal domain"/>
    <property type="match status" value="1"/>
</dbReference>
<dbReference type="SUPFAM" id="SSF51735">
    <property type="entry name" value="NAD(P)-binding Rossmann-fold domains"/>
    <property type="match status" value="1"/>
</dbReference>
<dbReference type="GO" id="GO:0000166">
    <property type="term" value="F:nucleotide binding"/>
    <property type="evidence" value="ECO:0007669"/>
    <property type="project" value="InterPro"/>
</dbReference>
<feature type="domain" description="GFO/IDH/MocA-like oxidoreductase" evidence="3">
    <location>
        <begin position="159"/>
        <end position="279"/>
    </location>
</feature>
<organism evidence="4 5">
    <name type="scientific">Paenibacillus albus</name>
    <dbReference type="NCBI Taxonomy" id="2495582"/>
    <lineage>
        <taxon>Bacteria</taxon>
        <taxon>Bacillati</taxon>
        <taxon>Bacillota</taxon>
        <taxon>Bacilli</taxon>
        <taxon>Bacillales</taxon>
        <taxon>Paenibacillaceae</taxon>
        <taxon>Paenibacillus</taxon>
    </lineage>
</organism>
<accession>A0A3Q8X1J7</accession>
<dbReference type="GO" id="GO:0016491">
    <property type="term" value="F:oxidoreductase activity"/>
    <property type="evidence" value="ECO:0007669"/>
    <property type="project" value="UniProtKB-KW"/>
</dbReference>
<dbReference type="KEGG" id="palb:EJC50_00155"/>
<keyword evidence="1" id="KW-0560">Oxidoreductase</keyword>
<dbReference type="Gene3D" id="3.40.50.720">
    <property type="entry name" value="NAD(P)-binding Rossmann-like Domain"/>
    <property type="match status" value="1"/>
</dbReference>